<keyword evidence="2" id="KW-0808">Transferase</keyword>
<keyword evidence="3" id="KW-0012">Acyltransferase</keyword>
<name>A0AAE3KWC3_9BACT</name>
<dbReference type="AlphaFoldDB" id="A0AAE3KWC3"/>
<dbReference type="InterPro" id="IPR042122">
    <property type="entry name" value="Ser_AcTrfase_N_sf"/>
</dbReference>
<dbReference type="SUPFAM" id="SSF51161">
    <property type="entry name" value="Trimeric LpxA-like enzymes"/>
    <property type="match status" value="1"/>
</dbReference>
<comment type="caution">
    <text evidence="4">The sequence shown here is derived from an EMBL/GenBank/DDBJ whole genome shotgun (WGS) entry which is preliminary data.</text>
</comment>
<dbReference type="RefSeq" id="WP_255036411.1">
    <property type="nucleotide sequence ID" value="NZ_RJUF01000012.1"/>
</dbReference>
<dbReference type="NCBIfam" id="NF041874">
    <property type="entry name" value="EPS_EpsC"/>
    <property type="match status" value="1"/>
</dbReference>
<protein>
    <submittedName>
        <fullName evidence="4">Serine acetyltransferase</fullName>
    </submittedName>
</protein>
<reference evidence="4 5" key="1">
    <citation type="submission" date="2018-11" db="EMBL/GenBank/DDBJ databases">
        <title>Novel bacteria species description.</title>
        <authorList>
            <person name="Han J.-H."/>
        </authorList>
    </citation>
    <scope>NUCLEOTIDE SEQUENCE [LARGE SCALE GENOMIC DNA]</scope>
    <source>
        <strain evidence="4 5">KCTC23259</strain>
    </source>
</reference>
<dbReference type="InterPro" id="IPR011004">
    <property type="entry name" value="Trimer_LpxA-like_sf"/>
</dbReference>
<dbReference type="InterPro" id="IPR045304">
    <property type="entry name" value="LbH_SAT"/>
</dbReference>
<dbReference type="EMBL" id="RJUF01000012">
    <property type="protein sequence ID" value="MCP9762640.1"/>
    <property type="molecule type" value="Genomic_DNA"/>
</dbReference>
<dbReference type="Gene3D" id="2.160.10.10">
    <property type="entry name" value="Hexapeptide repeat proteins"/>
    <property type="match status" value="1"/>
</dbReference>
<evidence type="ECO:0000313" key="4">
    <source>
        <dbReference type="EMBL" id="MCP9762640.1"/>
    </source>
</evidence>
<dbReference type="Proteomes" id="UP001204144">
    <property type="component" value="Unassembled WGS sequence"/>
</dbReference>
<dbReference type="GO" id="GO:0008652">
    <property type="term" value="P:amino acid biosynthetic process"/>
    <property type="evidence" value="ECO:0007669"/>
    <property type="project" value="UniProtKB-KW"/>
</dbReference>
<dbReference type="InterPro" id="IPR053376">
    <property type="entry name" value="Serine_acetyltransferase"/>
</dbReference>
<accession>A0AAE3KWC3</accession>
<keyword evidence="1" id="KW-0028">Amino-acid biosynthesis</keyword>
<evidence type="ECO:0000256" key="2">
    <source>
        <dbReference type="ARBA" id="ARBA00022679"/>
    </source>
</evidence>
<keyword evidence="5" id="KW-1185">Reference proteome</keyword>
<sequence length="269" mass="29976">MDQSFLKHIYEKHQNTEAVPSTKDISSWAIKVIRLLYPEQAKEFFRSVDEIEGEFWNLGNELKHLLETTDQCKDCDISKKVNVFNESIPELFRLLNTDVDAILEGDPAAKSKFEIVRAYPGFYAISIYRLANLLHKLEVNLIPRILTEFAHSRTGIDIHPGAEIGEYFFIDHGTGVVIGETCIIGNHVKIYQGVTLGALSVDKALANTKRHPTVNDNVVIYSGATILGGNTIIGENSIIGGNVWLTKSVPANSTVYHKPEIKVVENEAV</sequence>
<evidence type="ECO:0000313" key="5">
    <source>
        <dbReference type="Proteomes" id="UP001204144"/>
    </source>
</evidence>
<evidence type="ECO:0000256" key="3">
    <source>
        <dbReference type="ARBA" id="ARBA00023315"/>
    </source>
</evidence>
<dbReference type="PANTHER" id="PTHR42811">
    <property type="entry name" value="SERINE ACETYLTRANSFERASE"/>
    <property type="match status" value="1"/>
</dbReference>
<evidence type="ECO:0000256" key="1">
    <source>
        <dbReference type="ARBA" id="ARBA00022605"/>
    </source>
</evidence>
<dbReference type="CDD" id="cd03354">
    <property type="entry name" value="LbH_SAT"/>
    <property type="match status" value="1"/>
</dbReference>
<gene>
    <name evidence="4" type="ORF">EGI31_06705</name>
</gene>
<dbReference type="Gene3D" id="1.10.3130.10">
    <property type="entry name" value="serine acetyltransferase, domain 1"/>
    <property type="match status" value="1"/>
</dbReference>
<dbReference type="GO" id="GO:0016746">
    <property type="term" value="F:acyltransferase activity"/>
    <property type="evidence" value="ECO:0007669"/>
    <property type="project" value="UniProtKB-KW"/>
</dbReference>
<proteinExistence type="predicted"/>
<organism evidence="4 5">
    <name type="scientific">Lacihabitans soyangensis</name>
    <dbReference type="NCBI Taxonomy" id="869394"/>
    <lineage>
        <taxon>Bacteria</taxon>
        <taxon>Pseudomonadati</taxon>
        <taxon>Bacteroidota</taxon>
        <taxon>Cytophagia</taxon>
        <taxon>Cytophagales</taxon>
        <taxon>Leadbetterellaceae</taxon>
        <taxon>Lacihabitans</taxon>
    </lineage>
</organism>